<evidence type="ECO:0000256" key="2">
    <source>
        <dbReference type="SAM" id="Phobius"/>
    </source>
</evidence>
<feature type="transmembrane region" description="Helical" evidence="2">
    <location>
        <begin position="118"/>
        <end position="139"/>
    </location>
</feature>
<keyword evidence="2" id="KW-1133">Transmembrane helix</keyword>
<protein>
    <submittedName>
        <fullName evidence="3">Phage holin family protein</fullName>
    </submittedName>
</protein>
<dbReference type="InterPro" id="IPR017850">
    <property type="entry name" value="Alkaline_phosphatase_core_sf"/>
</dbReference>
<feature type="transmembrane region" description="Helical" evidence="2">
    <location>
        <begin position="61"/>
        <end position="79"/>
    </location>
</feature>
<gene>
    <name evidence="3" type="ORF">ACFSJD_00145</name>
</gene>
<feature type="region of interest" description="Disordered" evidence="1">
    <location>
        <begin position="696"/>
        <end position="740"/>
    </location>
</feature>
<keyword evidence="2" id="KW-0472">Membrane</keyword>
<dbReference type="Pfam" id="PF01663">
    <property type="entry name" value="Phosphodiest"/>
    <property type="match status" value="1"/>
</dbReference>
<feature type="compositionally biased region" description="Basic and acidic residues" evidence="1">
    <location>
        <begin position="710"/>
        <end position="732"/>
    </location>
</feature>
<evidence type="ECO:0000256" key="1">
    <source>
        <dbReference type="SAM" id="MobiDB-lite"/>
    </source>
</evidence>
<dbReference type="InterPro" id="IPR002591">
    <property type="entry name" value="Phosphodiest/P_Trfase"/>
</dbReference>
<dbReference type="SUPFAM" id="SSF53649">
    <property type="entry name" value="Alkaline phosphatase-like"/>
    <property type="match status" value="1"/>
</dbReference>
<feature type="transmembrane region" description="Helical" evidence="2">
    <location>
        <begin position="28"/>
        <end position="49"/>
    </location>
</feature>
<feature type="transmembrane region" description="Helical" evidence="2">
    <location>
        <begin position="85"/>
        <end position="106"/>
    </location>
</feature>
<name>A0ABW4EJR9_9PSEU</name>
<dbReference type="Proteomes" id="UP001597114">
    <property type="component" value="Unassembled WGS sequence"/>
</dbReference>
<evidence type="ECO:0000313" key="3">
    <source>
        <dbReference type="EMBL" id="MFD1515873.1"/>
    </source>
</evidence>
<accession>A0ABW4EJR9</accession>
<proteinExistence type="predicted"/>
<dbReference type="EMBL" id="JBHUCO010000001">
    <property type="protein sequence ID" value="MFD1515873.1"/>
    <property type="molecule type" value="Genomic_DNA"/>
</dbReference>
<sequence>MPFHVVSRGGDLTVRSDGWPGRREFGAAVFRVVLLLLAGWGALALTIAVIPGVSARAEQDVLLAAALLGLLAAALRPMFTAVAAWLGWAGVFVGWLLTQAVLMYLVLSVTPGIRVGGFWDAFWASWLYAFVVSIVSWFVTAGDDGAVAAHLLRSTRRSTRTAPRTDVPGVVMIQIDGLSAPLARWVVQAGNLPTLSRWIRSGSHKLAEWHAELPATTPASQAGLLHGASAQVPAFRWWEKSLGRLVVTNHPRDSALLESRMSNGRGLLADGGVSLSNIFSGDAATSMLTMSTVRANRARRGPARSLSAYVMDPFGLTRSLVLTSGEMMKEVYQGRRQRVHRIEPRVHRGGTYVLLRGVTNVLLRELNTYLVAEHIRRGVPVLYCDFVDYDEIAHHAGPTRPESLASLEGIDRVLGTLERIALAAPRPYRFVVLSDHGQSQGATFLQRFGERLEDVVRRLLSTEADVLATAQEGTSEQQGRVNTLIDELGAEGRVAAGLPRRVQRRRRPQEVPEAPAERSPDGPLPELVVAASGNLGLVYFPRVPGRLTLEDIQETHPRLLSGLTAHPGIGFVMVRSRAHGPLVLGPAGLRRLDDDHVEGVDPLAPFGLYAADDLRRHDGLPHVGDILVNSRIDPSTAEVAAFEELVGCHGGLGGWQSRAVLIHPADWPVDWSLVGADAVHHQLVVWLEGLGLRRSPTRPSLRWSSLPGDADQRQTLRGSDRRSGSAARRDGAETEEAGDE</sequence>
<organism evidence="3 4">
    <name type="scientific">Pseudonocardia yunnanensis</name>
    <dbReference type="NCBI Taxonomy" id="58107"/>
    <lineage>
        <taxon>Bacteria</taxon>
        <taxon>Bacillati</taxon>
        <taxon>Actinomycetota</taxon>
        <taxon>Actinomycetes</taxon>
        <taxon>Pseudonocardiales</taxon>
        <taxon>Pseudonocardiaceae</taxon>
        <taxon>Pseudonocardia</taxon>
    </lineage>
</organism>
<dbReference type="InterPro" id="IPR007165">
    <property type="entry name" value="Phage_holin_4_2"/>
</dbReference>
<evidence type="ECO:0000313" key="4">
    <source>
        <dbReference type="Proteomes" id="UP001597114"/>
    </source>
</evidence>
<dbReference type="Gene3D" id="3.40.720.10">
    <property type="entry name" value="Alkaline Phosphatase, subunit A"/>
    <property type="match status" value="1"/>
</dbReference>
<feature type="region of interest" description="Disordered" evidence="1">
    <location>
        <begin position="496"/>
        <end position="524"/>
    </location>
</feature>
<comment type="caution">
    <text evidence="3">The sequence shown here is derived from an EMBL/GenBank/DDBJ whole genome shotgun (WGS) entry which is preliminary data.</text>
</comment>
<dbReference type="RefSeq" id="WP_344724621.1">
    <property type="nucleotide sequence ID" value="NZ_BAAAUS010000027.1"/>
</dbReference>
<keyword evidence="4" id="KW-1185">Reference proteome</keyword>
<keyword evidence="2" id="KW-0812">Transmembrane</keyword>
<reference evidence="4" key="1">
    <citation type="journal article" date="2019" name="Int. J. Syst. Evol. Microbiol.">
        <title>The Global Catalogue of Microorganisms (GCM) 10K type strain sequencing project: providing services to taxonomists for standard genome sequencing and annotation.</title>
        <authorList>
            <consortium name="The Broad Institute Genomics Platform"/>
            <consortium name="The Broad Institute Genome Sequencing Center for Infectious Disease"/>
            <person name="Wu L."/>
            <person name="Ma J."/>
        </authorList>
    </citation>
    <scope>NUCLEOTIDE SEQUENCE [LARGE SCALE GENOMIC DNA]</scope>
    <source>
        <strain evidence="4">CCM 7043</strain>
    </source>
</reference>
<dbReference type="Pfam" id="PF04020">
    <property type="entry name" value="Phage_holin_4_2"/>
    <property type="match status" value="1"/>
</dbReference>